<name>A0A9X4RX95_9FLAO</name>
<accession>A0A9X4RX95</accession>
<dbReference type="CDD" id="cd03360">
    <property type="entry name" value="LbH_AT_putative"/>
    <property type="match status" value="1"/>
</dbReference>
<evidence type="ECO:0000256" key="2">
    <source>
        <dbReference type="ARBA" id="ARBA00022605"/>
    </source>
</evidence>
<dbReference type="Gene3D" id="2.160.10.10">
    <property type="entry name" value="Hexapeptide repeat proteins"/>
    <property type="match status" value="1"/>
</dbReference>
<dbReference type="InterPro" id="IPR018357">
    <property type="entry name" value="Hexapep_transf_CS"/>
</dbReference>
<dbReference type="InterPro" id="IPR041561">
    <property type="entry name" value="PglD_N"/>
</dbReference>
<evidence type="ECO:0000259" key="10">
    <source>
        <dbReference type="Pfam" id="PF17836"/>
    </source>
</evidence>
<dbReference type="GO" id="GO:0019877">
    <property type="term" value="P:diaminopimelate biosynthetic process"/>
    <property type="evidence" value="ECO:0007669"/>
    <property type="project" value="UniProtKB-KW"/>
</dbReference>
<dbReference type="NCBIfam" id="TIGR03570">
    <property type="entry name" value="NeuD_NnaD"/>
    <property type="match status" value="1"/>
</dbReference>
<dbReference type="PANTHER" id="PTHR43300:SF10">
    <property type="entry name" value="2,3,4,5-TETRAHYDROPYRIDINE-2,6-DICARBOXYLATE N-ACETYLTRANSFERASE"/>
    <property type="match status" value="1"/>
</dbReference>
<keyword evidence="4" id="KW-0677">Repeat</keyword>
<feature type="site" description="Increases basicity of active site His" evidence="8">
    <location>
        <position position="138"/>
    </location>
</feature>
<feature type="binding site" evidence="9">
    <location>
        <position position="69"/>
    </location>
    <ligand>
        <name>substrate</name>
    </ligand>
</feature>
<evidence type="ECO:0000313" key="11">
    <source>
        <dbReference type="EMBL" id="MDG4946647.1"/>
    </source>
</evidence>
<evidence type="ECO:0000256" key="6">
    <source>
        <dbReference type="ARBA" id="ARBA00023154"/>
    </source>
</evidence>
<dbReference type="Proteomes" id="UP001152599">
    <property type="component" value="Unassembled WGS sequence"/>
</dbReference>
<evidence type="ECO:0000256" key="4">
    <source>
        <dbReference type="ARBA" id="ARBA00022737"/>
    </source>
</evidence>
<comment type="caution">
    <text evidence="11">The sequence shown here is derived from an EMBL/GenBank/DDBJ whole genome shotgun (WGS) entry which is preliminary data.</text>
</comment>
<evidence type="ECO:0000256" key="5">
    <source>
        <dbReference type="ARBA" id="ARBA00022915"/>
    </source>
</evidence>
<dbReference type="RefSeq" id="WP_304421003.1">
    <property type="nucleotide sequence ID" value="NZ_JANCMU010000006.1"/>
</dbReference>
<keyword evidence="2" id="KW-0028">Amino-acid biosynthesis</keyword>
<evidence type="ECO:0000256" key="3">
    <source>
        <dbReference type="ARBA" id="ARBA00022679"/>
    </source>
</evidence>
<feature type="binding site" evidence="9">
    <location>
        <begin position="30"/>
        <end position="31"/>
    </location>
    <ligand>
        <name>substrate</name>
    </ligand>
</feature>
<proteinExistence type="inferred from homology"/>
<dbReference type="AlphaFoldDB" id="A0A9X4RX95"/>
<keyword evidence="3" id="KW-0808">Transferase</keyword>
<feature type="domain" description="PglD N-terminal" evidence="10">
    <location>
        <begin position="2"/>
        <end position="80"/>
    </location>
</feature>
<dbReference type="EMBL" id="JANCMU010000006">
    <property type="protein sequence ID" value="MDG4946647.1"/>
    <property type="molecule type" value="Genomic_DNA"/>
</dbReference>
<dbReference type="PROSITE" id="PS00101">
    <property type="entry name" value="HEXAPEP_TRANSFERASES"/>
    <property type="match status" value="1"/>
</dbReference>
<dbReference type="SUPFAM" id="SSF51161">
    <property type="entry name" value="Trimeric LpxA-like enzymes"/>
    <property type="match status" value="1"/>
</dbReference>
<keyword evidence="7" id="KW-0012">Acyltransferase</keyword>
<keyword evidence="12" id="KW-1185">Reference proteome</keyword>
<comment type="similarity">
    <text evidence="1">Belongs to the transferase hexapeptide repeat family.</text>
</comment>
<dbReference type="GO" id="GO:0016746">
    <property type="term" value="F:acyltransferase activity"/>
    <property type="evidence" value="ECO:0007669"/>
    <property type="project" value="UniProtKB-KW"/>
</dbReference>
<feature type="active site" description="Proton acceptor" evidence="8">
    <location>
        <position position="137"/>
    </location>
</feature>
<dbReference type="InterPro" id="IPR020019">
    <property type="entry name" value="AcTrfase_PglD-like"/>
</dbReference>
<dbReference type="InterPro" id="IPR011004">
    <property type="entry name" value="Trimer_LpxA-like_sf"/>
</dbReference>
<evidence type="ECO:0000256" key="1">
    <source>
        <dbReference type="ARBA" id="ARBA00007274"/>
    </source>
</evidence>
<dbReference type="Pfam" id="PF17836">
    <property type="entry name" value="PglD_N"/>
    <property type="match status" value="1"/>
</dbReference>
<keyword evidence="6" id="KW-0457">Lysine biosynthesis</keyword>
<dbReference type="GO" id="GO:0009085">
    <property type="term" value="P:lysine biosynthetic process"/>
    <property type="evidence" value="ECO:0007669"/>
    <property type="project" value="UniProtKB-KW"/>
</dbReference>
<protein>
    <submittedName>
        <fullName evidence="11">Acetyltransferase</fullName>
    </submittedName>
</protein>
<dbReference type="Gene3D" id="3.40.50.20">
    <property type="match status" value="1"/>
</dbReference>
<evidence type="ECO:0000313" key="12">
    <source>
        <dbReference type="Proteomes" id="UP001152599"/>
    </source>
</evidence>
<organism evidence="11 12">
    <name type="scientific">Profundicola chukchiensis</name>
    <dbReference type="NCBI Taxonomy" id="2961959"/>
    <lineage>
        <taxon>Bacteria</taxon>
        <taxon>Pseudomonadati</taxon>
        <taxon>Bacteroidota</taxon>
        <taxon>Flavobacteriia</taxon>
        <taxon>Flavobacteriales</taxon>
        <taxon>Weeksellaceae</taxon>
        <taxon>Profundicola</taxon>
    </lineage>
</organism>
<evidence type="ECO:0000256" key="9">
    <source>
        <dbReference type="PIRSR" id="PIRSR620019-2"/>
    </source>
</evidence>
<reference evidence="11" key="1">
    <citation type="submission" date="2022-07" db="EMBL/GenBank/DDBJ databases">
        <title>Description and genome-wide analysis of Profundicola chukchiensis gen. nov., sp. nov., marine bacteria isolated from bottom sediments of the Chukchi Sea.</title>
        <authorList>
            <person name="Romanenko L."/>
            <person name="Otstavnykh N."/>
            <person name="Kurilenko V."/>
            <person name="Eremeev V."/>
            <person name="Velansky P."/>
            <person name="Mikhailov V."/>
            <person name="Isaeva M."/>
        </authorList>
    </citation>
    <scope>NUCLEOTIDE SEQUENCE</scope>
    <source>
        <strain evidence="11">KMM 9713</strain>
    </source>
</reference>
<sequence length="215" mass="23148">MLIVGAKGMAQEILDILHNQNKTKDLVFFDDININDPDLLFDKFPIFRSISEVEEYFKNTDQKFSLGIGLPVPRKKFSNQFESLGGVLTKVISNSAIIGNYNTDIEAGVNIALNACISSSVHIKKGSFINAGCLIGHDTNIGEFSVICPSCNIGGYCDIGDLSFIGTGSIIYPNVKIGKNVSIAAGSIVRKNIPDNAIVHGNDGKVIKIKPAINC</sequence>
<dbReference type="PANTHER" id="PTHR43300">
    <property type="entry name" value="ACETYLTRANSFERASE"/>
    <property type="match status" value="1"/>
</dbReference>
<dbReference type="InterPro" id="IPR050179">
    <property type="entry name" value="Trans_hexapeptide_repeat"/>
</dbReference>
<evidence type="ECO:0000256" key="7">
    <source>
        <dbReference type="ARBA" id="ARBA00023315"/>
    </source>
</evidence>
<keyword evidence="5" id="KW-0220">Diaminopimelate biosynthesis</keyword>
<evidence type="ECO:0000256" key="8">
    <source>
        <dbReference type="PIRSR" id="PIRSR620019-1"/>
    </source>
</evidence>
<dbReference type="Pfam" id="PF00132">
    <property type="entry name" value="Hexapep"/>
    <property type="match status" value="1"/>
</dbReference>
<gene>
    <name evidence="11" type="ORF">NMK71_09485</name>
</gene>
<dbReference type="InterPro" id="IPR001451">
    <property type="entry name" value="Hexapep"/>
</dbReference>